<organism evidence="2 3">
    <name type="scientific">Acaryochloris thomasi RCC1774</name>
    <dbReference type="NCBI Taxonomy" id="1764569"/>
    <lineage>
        <taxon>Bacteria</taxon>
        <taxon>Bacillati</taxon>
        <taxon>Cyanobacteriota</taxon>
        <taxon>Cyanophyceae</taxon>
        <taxon>Acaryochloridales</taxon>
        <taxon>Acaryochloridaceae</taxon>
        <taxon>Acaryochloris</taxon>
        <taxon>Acaryochloris thomasi</taxon>
    </lineage>
</organism>
<comment type="caution">
    <text evidence="2">The sequence shown here is derived from an EMBL/GenBank/DDBJ whole genome shotgun (WGS) entry which is preliminary data.</text>
</comment>
<feature type="transmembrane region" description="Helical" evidence="1">
    <location>
        <begin position="6"/>
        <end position="27"/>
    </location>
</feature>
<keyword evidence="3" id="KW-1185">Reference proteome</keyword>
<dbReference type="AlphaFoldDB" id="A0A2W1JQ37"/>
<evidence type="ECO:0000256" key="1">
    <source>
        <dbReference type="SAM" id="Phobius"/>
    </source>
</evidence>
<protein>
    <recommendedName>
        <fullName evidence="4">Glucose-inhibited division protein A</fullName>
    </recommendedName>
</protein>
<proteinExistence type="predicted"/>
<dbReference type="Proteomes" id="UP000248857">
    <property type="component" value="Unassembled WGS sequence"/>
</dbReference>
<reference evidence="2 3" key="1">
    <citation type="journal article" date="2018" name="Sci. Rep.">
        <title>A novel species of the marine cyanobacterium Acaryochloris with a unique pigment content and lifestyle.</title>
        <authorList>
            <person name="Partensky F."/>
            <person name="Six C."/>
            <person name="Ratin M."/>
            <person name="Garczarek L."/>
            <person name="Vaulot D."/>
            <person name="Probert I."/>
            <person name="Calteau A."/>
            <person name="Gourvil P."/>
            <person name="Marie D."/>
            <person name="Grebert T."/>
            <person name="Bouchier C."/>
            <person name="Le Panse S."/>
            <person name="Gachenot M."/>
            <person name="Rodriguez F."/>
            <person name="Garrido J.L."/>
        </authorList>
    </citation>
    <scope>NUCLEOTIDE SEQUENCE [LARGE SCALE GENOMIC DNA]</scope>
    <source>
        <strain evidence="2 3">RCC1774</strain>
    </source>
</reference>
<accession>A0A2W1JQ37</accession>
<evidence type="ECO:0000313" key="3">
    <source>
        <dbReference type="Proteomes" id="UP000248857"/>
    </source>
</evidence>
<name>A0A2W1JQ37_9CYAN</name>
<keyword evidence="1" id="KW-1133">Transmembrane helix</keyword>
<evidence type="ECO:0000313" key="2">
    <source>
        <dbReference type="EMBL" id="PZD71351.1"/>
    </source>
</evidence>
<dbReference type="RefSeq" id="WP_110988136.1">
    <property type="nucleotide sequence ID" value="NZ_CAWNWM010000018.1"/>
</dbReference>
<keyword evidence="1" id="KW-0472">Membrane</keyword>
<sequence length="64" mass="6878">MSFDRSKAIAVLTGIVSLVLGIAYLILVQVLDSRGEMIPAPTGTMTRSISIVHSQPQLKDVLIL</sequence>
<keyword evidence="1" id="KW-0812">Transmembrane</keyword>
<dbReference type="OrthoDB" id="428564at2"/>
<gene>
    <name evidence="2" type="ORF">C1752_06630</name>
</gene>
<dbReference type="EMBL" id="PQWO01000018">
    <property type="protein sequence ID" value="PZD71351.1"/>
    <property type="molecule type" value="Genomic_DNA"/>
</dbReference>
<evidence type="ECO:0008006" key="4">
    <source>
        <dbReference type="Google" id="ProtNLM"/>
    </source>
</evidence>